<dbReference type="InterPro" id="IPR018376">
    <property type="entry name" value="Enoyl-CoA_hyd/isom_CS"/>
</dbReference>
<sequence>MSPFRASAPITGAWRHFEFTVDDGVGTLTFTRPEKLNALTFDVYADLRDLIGELPHRGDVRVLVISGQGRGFCSGGDVEEIIGELQRMETAQLLEFTRMTGAVVKALRETPIPVIAAVNGVAAGAGSVLALASDFRLLAESAKFAFLFTKVGLAGADMGSAYLLPRLVGLGRATELLMLGEQVPATRAEAIGLATRVVPDAELAAETTALARRLADGPALAYSTTKVLLTRELDSDLGGAIELEAITQALLMTARDHREFYAAWSAGRRPQWTGR</sequence>
<accession>A0A2A9FFE2</accession>
<dbReference type="AlphaFoldDB" id="A0A2A9FFE2"/>
<dbReference type="InterPro" id="IPR001753">
    <property type="entry name" value="Enoyl-CoA_hydra/iso"/>
</dbReference>
<dbReference type="NCBIfam" id="NF006107">
    <property type="entry name" value="PRK08258.1"/>
    <property type="match status" value="1"/>
</dbReference>
<evidence type="ECO:0000313" key="3">
    <source>
        <dbReference type="EMBL" id="PFG50094.1"/>
    </source>
</evidence>
<dbReference type="InterPro" id="IPR014748">
    <property type="entry name" value="Enoyl-CoA_hydra_C"/>
</dbReference>
<evidence type="ECO:0000313" key="4">
    <source>
        <dbReference type="Proteomes" id="UP000243542"/>
    </source>
</evidence>
<gene>
    <name evidence="3" type="ORF">ATK36_5296</name>
</gene>
<reference evidence="3 4" key="1">
    <citation type="submission" date="2017-10" db="EMBL/GenBank/DDBJ databases">
        <title>Sequencing the genomes of 1000 actinobacteria strains.</title>
        <authorList>
            <person name="Klenk H.-P."/>
        </authorList>
    </citation>
    <scope>NUCLEOTIDE SEQUENCE [LARGE SCALE GENOMIC DNA]</scope>
    <source>
        <strain evidence="3 4">DSM 46092</strain>
    </source>
</reference>
<dbReference type="EMBL" id="PDJK01000002">
    <property type="protein sequence ID" value="PFG50094.1"/>
    <property type="molecule type" value="Genomic_DNA"/>
</dbReference>
<dbReference type="Gene3D" id="1.10.12.10">
    <property type="entry name" value="Lyase 2-enoyl-coa Hydratase, Chain A, domain 2"/>
    <property type="match status" value="1"/>
</dbReference>
<protein>
    <submittedName>
        <fullName evidence="3">Enoyl-CoA hydratase/carnithine racemase</fullName>
    </submittedName>
</protein>
<dbReference type="Proteomes" id="UP000243542">
    <property type="component" value="Unassembled WGS sequence"/>
</dbReference>
<name>A0A2A9FFE2_9PSEU</name>
<dbReference type="PROSITE" id="PS00166">
    <property type="entry name" value="ENOYL_COA_HYDRATASE"/>
    <property type="match status" value="1"/>
</dbReference>
<dbReference type="RefSeq" id="WP_098513895.1">
    <property type="nucleotide sequence ID" value="NZ_JBIAKZ010000056.1"/>
</dbReference>
<dbReference type="InterPro" id="IPR029045">
    <property type="entry name" value="ClpP/crotonase-like_dom_sf"/>
</dbReference>
<proteinExistence type="inferred from homology"/>
<dbReference type="CDD" id="cd06558">
    <property type="entry name" value="crotonase-like"/>
    <property type="match status" value="1"/>
</dbReference>
<dbReference type="SUPFAM" id="SSF52096">
    <property type="entry name" value="ClpP/crotonase"/>
    <property type="match status" value="1"/>
</dbReference>
<evidence type="ECO:0000256" key="2">
    <source>
        <dbReference type="RuleBase" id="RU003707"/>
    </source>
</evidence>
<dbReference type="GO" id="GO:0003824">
    <property type="term" value="F:catalytic activity"/>
    <property type="evidence" value="ECO:0007669"/>
    <property type="project" value="InterPro"/>
</dbReference>
<comment type="caution">
    <text evidence="3">The sequence shown here is derived from an EMBL/GenBank/DDBJ whole genome shotgun (WGS) entry which is preliminary data.</text>
</comment>
<dbReference type="Gene3D" id="3.90.226.10">
    <property type="entry name" value="2-enoyl-CoA Hydratase, Chain A, domain 1"/>
    <property type="match status" value="1"/>
</dbReference>
<organism evidence="3 4">
    <name type="scientific">Amycolatopsis sulphurea</name>
    <dbReference type="NCBI Taxonomy" id="76022"/>
    <lineage>
        <taxon>Bacteria</taxon>
        <taxon>Bacillati</taxon>
        <taxon>Actinomycetota</taxon>
        <taxon>Actinomycetes</taxon>
        <taxon>Pseudonocardiales</taxon>
        <taxon>Pseudonocardiaceae</taxon>
        <taxon>Amycolatopsis</taxon>
    </lineage>
</organism>
<dbReference type="PANTHER" id="PTHR43459">
    <property type="entry name" value="ENOYL-COA HYDRATASE"/>
    <property type="match status" value="1"/>
</dbReference>
<dbReference type="PANTHER" id="PTHR43459:SF1">
    <property type="entry name" value="EG:BACN32G11.4 PROTEIN"/>
    <property type="match status" value="1"/>
</dbReference>
<keyword evidence="4" id="KW-1185">Reference proteome</keyword>
<dbReference type="Pfam" id="PF00378">
    <property type="entry name" value="ECH_1"/>
    <property type="match status" value="1"/>
</dbReference>
<comment type="similarity">
    <text evidence="1 2">Belongs to the enoyl-CoA hydratase/isomerase family.</text>
</comment>
<evidence type="ECO:0000256" key="1">
    <source>
        <dbReference type="ARBA" id="ARBA00005254"/>
    </source>
</evidence>